<gene>
    <name evidence="4" type="ORF">X797_001578</name>
</gene>
<sequence>MDGGSACANGLESMQPGQKRPAKLFHKKSRTGCQRCRVRRVKCDEAKPICSNCTRLHLNCLYDRVKPADHAPPPPLSSPSSSSSPSAAAKETADPGSAADPPESEARRMLELSLFYQYLSETGPSIAVDEASLPLWADKVPQLALGCNALLYSLFLVAALHRAKKSNGAGGESGSGSGSGPGSLDHHASAYLDMAVRELGREIEHLSPANVDAVCLAASVLRIYTFVRLQERELRDGDGEGAPYAPPTSWLRMTGTSAAVFRRSAAITAMDPGSIGMQMVGLVADLLGEGEPRPLEGPLAHLLRRQLAHELDEPWDADVRDAYLSALNCVAAVWAAMLDRRPPGSVARRLVVFPLLVDARFVDMVDEKRPRALVVMAHYFALLAMLRGFWWVGDAGPREVRAIARHLPAEWQAWLRWPLEILKDQIVFTHDIEVDRLSEYAAGLSLHI</sequence>
<dbReference type="HOGENOM" id="CLU_024934_6_0_1"/>
<comment type="caution">
    <text evidence="4">The sequence shown here is derived from an EMBL/GenBank/DDBJ whole genome shotgun (WGS) entry which is preliminary data.</text>
</comment>
<dbReference type="GO" id="GO:0008270">
    <property type="term" value="F:zinc ion binding"/>
    <property type="evidence" value="ECO:0007669"/>
    <property type="project" value="InterPro"/>
</dbReference>
<evidence type="ECO:0000313" key="5">
    <source>
        <dbReference type="Proteomes" id="UP000030151"/>
    </source>
</evidence>
<dbReference type="CDD" id="cd00067">
    <property type="entry name" value="GAL4"/>
    <property type="match status" value="1"/>
</dbReference>
<dbReference type="GO" id="GO:0000981">
    <property type="term" value="F:DNA-binding transcription factor activity, RNA polymerase II-specific"/>
    <property type="evidence" value="ECO:0007669"/>
    <property type="project" value="InterPro"/>
</dbReference>
<accession>A0A0A1V177</accession>
<dbReference type="Gene3D" id="4.10.240.10">
    <property type="entry name" value="Zn(2)-C6 fungal-type DNA-binding domain"/>
    <property type="match status" value="1"/>
</dbReference>
<dbReference type="PANTHER" id="PTHR47657">
    <property type="entry name" value="STEROL REGULATORY ELEMENT-BINDING PROTEIN ECM22"/>
    <property type="match status" value="1"/>
</dbReference>
<feature type="region of interest" description="Disordered" evidence="2">
    <location>
        <begin position="1"/>
        <end position="26"/>
    </location>
</feature>
<feature type="domain" description="Zn(2)-C6 fungal-type" evidence="3">
    <location>
        <begin position="32"/>
        <end position="62"/>
    </location>
</feature>
<dbReference type="Proteomes" id="UP000030151">
    <property type="component" value="Unassembled WGS sequence"/>
</dbReference>
<evidence type="ECO:0000259" key="3">
    <source>
        <dbReference type="PROSITE" id="PS50048"/>
    </source>
</evidence>
<dbReference type="AlphaFoldDB" id="A0A0A1V177"/>
<dbReference type="Pfam" id="PF00172">
    <property type="entry name" value="Zn_clus"/>
    <property type="match status" value="1"/>
</dbReference>
<feature type="region of interest" description="Disordered" evidence="2">
    <location>
        <begin position="70"/>
        <end position="104"/>
    </location>
</feature>
<dbReference type="OrthoDB" id="3546279at2759"/>
<reference evidence="4 5" key="1">
    <citation type="submission" date="2014-02" db="EMBL/GenBank/DDBJ databases">
        <title>The genome sequence of the entomopathogenic fungus Metarhizium robertsii ARSEF 2575.</title>
        <authorList>
            <person name="Giuliano Garisto Donzelli B."/>
            <person name="Roe B.A."/>
            <person name="Macmil S.L."/>
            <person name="Krasnoff S.B."/>
            <person name="Gibson D.M."/>
        </authorList>
    </citation>
    <scope>NUCLEOTIDE SEQUENCE [LARGE SCALE GENOMIC DNA]</scope>
    <source>
        <strain evidence="4 5">ARSEF 2575</strain>
    </source>
</reference>
<dbReference type="eggNOG" id="ENOG502SJ8W">
    <property type="taxonomic scope" value="Eukaryota"/>
</dbReference>
<dbReference type="PROSITE" id="PS50048">
    <property type="entry name" value="ZN2_CY6_FUNGAL_2"/>
    <property type="match status" value="1"/>
</dbReference>
<evidence type="ECO:0000313" key="4">
    <source>
        <dbReference type="EMBL" id="EXV03909.1"/>
    </source>
</evidence>
<dbReference type="SUPFAM" id="SSF57701">
    <property type="entry name" value="Zn2/Cys6 DNA-binding domain"/>
    <property type="match status" value="1"/>
</dbReference>
<name>A0A0A1V177_9HYPO</name>
<dbReference type="SMART" id="SM00066">
    <property type="entry name" value="GAL4"/>
    <property type="match status" value="1"/>
</dbReference>
<evidence type="ECO:0000256" key="2">
    <source>
        <dbReference type="SAM" id="MobiDB-lite"/>
    </source>
</evidence>
<dbReference type="EMBL" id="JELW01000002">
    <property type="protein sequence ID" value="EXV03909.1"/>
    <property type="molecule type" value="Genomic_DNA"/>
</dbReference>
<dbReference type="InterPro" id="IPR001138">
    <property type="entry name" value="Zn2Cys6_DnaBD"/>
</dbReference>
<dbReference type="PANTHER" id="PTHR47657:SF14">
    <property type="entry name" value="ZN(2)-C6 FUNGAL-TYPE DOMAIN-CONTAINING PROTEIN"/>
    <property type="match status" value="1"/>
</dbReference>
<keyword evidence="1" id="KW-0539">Nucleus</keyword>
<dbReference type="PROSITE" id="PS00463">
    <property type="entry name" value="ZN2_CY6_FUNGAL_1"/>
    <property type="match status" value="1"/>
</dbReference>
<feature type="compositionally biased region" description="Low complexity" evidence="2">
    <location>
        <begin position="78"/>
        <end position="89"/>
    </location>
</feature>
<dbReference type="InterPro" id="IPR052400">
    <property type="entry name" value="Zn2-C6_fungal_TF"/>
</dbReference>
<organism evidence="4 5">
    <name type="scientific">Metarhizium robertsii</name>
    <dbReference type="NCBI Taxonomy" id="568076"/>
    <lineage>
        <taxon>Eukaryota</taxon>
        <taxon>Fungi</taxon>
        <taxon>Dikarya</taxon>
        <taxon>Ascomycota</taxon>
        <taxon>Pezizomycotina</taxon>
        <taxon>Sordariomycetes</taxon>
        <taxon>Hypocreomycetidae</taxon>
        <taxon>Hypocreales</taxon>
        <taxon>Clavicipitaceae</taxon>
        <taxon>Metarhizium</taxon>
    </lineage>
</organism>
<proteinExistence type="predicted"/>
<evidence type="ECO:0000256" key="1">
    <source>
        <dbReference type="ARBA" id="ARBA00023242"/>
    </source>
</evidence>
<dbReference type="InterPro" id="IPR036864">
    <property type="entry name" value="Zn2-C6_fun-type_DNA-bd_sf"/>
</dbReference>
<protein>
    <submittedName>
        <fullName evidence="4">Zn(2)-Cys(6) zinc finger domain protein</fullName>
    </submittedName>
</protein>